<organism evidence="4 5">
    <name type="scientific">Paenibacillus crassostreae</name>
    <dbReference type="NCBI Taxonomy" id="1763538"/>
    <lineage>
        <taxon>Bacteria</taxon>
        <taxon>Bacillati</taxon>
        <taxon>Bacillota</taxon>
        <taxon>Bacilli</taxon>
        <taxon>Bacillales</taxon>
        <taxon>Paenibacillaceae</taxon>
        <taxon>Paenibacillus</taxon>
    </lineage>
</organism>
<dbReference type="PANTHER" id="PTHR23135">
    <property type="entry name" value="MUR LIGASE FAMILY MEMBER"/>
    <property type="match status" value="1"/>
</dbReference>
<evidence type="ECO:0008006" key="6">
    <source>
        <dbReference type="Google" id="ProtNLM"/>
    </source>
</evidence>
<evidence type="ECO:0000313" key="5">
    <source>
        <dbReference type="Proteomes" id="UP000077134"/>
    </source>
</evidence>
<dbReference type="InterPro" id="IPR013221">
    <property type="entry name" value="Mur_ligase_cen"/>
</dbReference>
<dbReference type="InterPro" id="IPR000713">
    <property type="entry name" value="Mur_ligase_N"/>
</dbReference>
<evidence type="ECO:0000259" key="3">
    <source>
        <dbReference type="Pfam" id="PF08245"/>
    </source>
</evidence>
<reference evidence="4 5" key="1">
    <citation type="submission" date="2016-02" db="EMBL/GenBank/DDBJ databases">
        <title>Paenibacillus sp. LPB0068, isolated from Crassostrea gigas.</title>
        <authorList>
            <person name="Shin S.-K."/>
            <person name="Yi H."/>
        </authorList>
    </citation>
    <scope>NUCLEOTIDE SEQUENCE [LARGE SCALE GENOMIC DNA]</scope>
    <source>
        <strain evidence="4 5">LPB0068</strain>
    </source>
</reference>
<dbReference type="InterPro" id="IPR036565">
    <property type="entry name" value="Mur-like_cat_sf"/>
</dbReference>
<feature type="domain" description="Mur ligase central" evidence="3">
    <location>
        <begin position="111"/>
        <end position="319"/>
    </location>
</feature>
<dbReference type="GO" id="GO:0005737">
    <property type="term" value="C:cytoplasm"/>
    <property type="evidence" value="ECO:0007669"/>
    <property type="project" value="InterPro"/>
</dbReference>
<proteinExistence type="predicted"/>
<evidence type="ECO:0000313" key="4">
    <source>
        <dbReference type="EMBL" id="OAB74802.1"/>
    </source>
</evidence>
<sequence>MKLKELIEQLTIYSAQGNVNVDITGISMNSREVKQGDLFVCISGIPGLQEDRHPYIDHAIKAGAVAVIVERDVSANGKVPTIKVPNARFALALLSSHFYGYPSQELKLIGVTGTNGKTTTSHIIEFILGYALYRTGLMGNLGTKIGNTIRKSNLNTQEPHKLQANLARMKECSIDYCVMEVTSQGLDMGRVIGCEFRTAVFTNLTGDHLDYHGTMDNYLMAKASLFARMGNTYSSDPSKQKFAILNVDDPASDVFHNLTTAQVITYGINHSADVMATDIQLTTKGTKFRLVSFAGMETIEYNMIDAFNVYNVLAAIATALAEQIPLRVIRQALSEYTNVTGRMEIIDASQDSLVNVDYAHTTDALKNR</sequence>
<comment type="pathway">
    <text evidence="1">Cell wall biogenesis; peptidoglycan biosynthesis.</text>
</comment>
<dbReference type="NCBIfam" id="TIGR01085">
    <property type="entry name" value="murE"/>
    <property type="match status" value="1"/>
</dbReference>
<dbReference type="AlphaFoldDB" id="A0A167DUT7"/>
<dbReference type="STRING" id="1763538.LPB68_01670"/>
<dbReference type="GO" id="GO:0051301">
    <property type="term" value="P:cell division"/>
    <property type="evidence" value="ECO:0007669"/>
    <property type="project" value="InterPro"/>
</dbReference>
<dbReference type="SUPFAM" id="SSF53623">
    <property type="entry name" value="MurD-like peptide ligases, catalytic domain"/>
    <property type="match status" value="1"/>
</dbReference>
<dbReference type="Gene3D" id="3.40.1190.10">
    <property type="entry name" value="Mur-like, catalytic domain"/>
    <property type="match status" value="1"/>
</dbReference>
<keyword evidence="5" id="KW-1185">Reference proteome</keyword>
<dbReference type="Gene3D" id="3.40.1390.10">
    <property type="entry name" value="MurE/MurF, N-terminal domain"/>
    <property type="match status" value="1"/>
</dbReference>
<accession>A0A167DUT7</accession>
<dbReference type="Pfam" id="PF01225">
    <property type="entry name" value="Mur_ligase"/>
    <property type="match status" value="1"/>
</dbReference>
<feature type="domain" description="Mur ligase N-terminal catalytic" evidence="2">
    <location>
        <begin position="23"/>
        <end position="99"/>
    </location>
</feature>
<dbReference type="GO" id="GO:0016881">
    <property type="term" value="F:acid-amino acid ligase activity"/>
    <property type="evidence" value="ECO:0007669"/>
    <property type="project" value="InterPro"/>
</dbReference>
<gene>
    <name evidence="4" type="ORF">PNBC_12285</name>
</gene>
<dbReference type="OrthoDB" id="9800958at2"/>
<dbReference type="EMBL" id="LSFN01000014">
    <property type="protein sequence ID" value="OAB74802.1"/>
    <property type="molecule type" value="Genomic_DNA"/>
</dbReference>
<evidence type="ECO:0000259" key="2">
    <source>
        <dbReference type="Pfam" id="PF01225"/>
    </source>
</evidence>
<dbReference type="NCBIfam" id="NF001126">
    <property type="entry name" value="PRK00139.1-4"/>
    <property type="match status" value="1"/>
</dbReference>
<dbReference type="GO" id="GO:0008360">
    <property type="term" value="P:regulation of cell shape"/>
    <property type="evidence" value="ECO:0007669"/>
    <property type="project" value="InterPro"/>
</dbReference>
<dbReference type="Pfam" id="PF08245">
    <property type="entry name" value="Mur_ligase_M"/>
    <property type="match status" value="1"/>
</dbReference>
<dbReference type="SUPFAM" id="SSF63418">
    <property type="entry name" value="MurE/MurF N-terminal domain"/>
    <property type="match status" value="1"/>
</dbReference>
<dbReference type="RefSeq" id="WP_068658472.1">
    <property type="nucleotide sequence ID" value="NZ_CP017770.1"/>
</dbReference>
<dbReference type="PANTHER" id="PTHR23135:SF4">
    <property type="entry name" value="UDP-N-ACETYLMURAMOYL-L-ALANYL-D-GLUTAMATE--2,6-DIAMINOPIMELATE LIGASE MURE HOMOLOG, CHLOROPLASTIC"/>
    <property type="match status" value="1"/>
</dbReference>
<comment type="caution">
    <text evidence="4">The sequence shown here is derived from an EMBL/GenBank/DDBJ whole genome shotgun (WGS) entry which is preliminary data.</text>
</comment>
<dbReference type="Proteomes" id="UP000077134">
    <property type="component" value="Unassembled WGS sequence"/>
</dbReference>
<name>A0A167DUT7_9BACL</name>
<dbReference type="KEGG" id="pcx:LPB68_01670"/>
<dbReference type="GO" id="GO:0005524">
    <property type="term" value="F:ATP binding"/>
    <property type="evidence" value="ECO:0007669"/>
    <property type="project" value="InterPro"/>
</dbReference>
<evidence type="ECO:0000256" key="1">
    <source>
        <dbReference type="ARBA" id="ARBA00004752"/>
    </source>
</evidence>
<protein>
    <recommendedName>
        <fullName evidence="6">UDP-N-acetylmuramoyl-L-alanyl-D-glutamate--2, 6-diaminopimelate ligase</fullName>
    </recommendedName>
</protein>
<dbReference type="InterPro" id="IPR035911">
    <property type="entry name" value="MurE/MurF_N"/>
</dbReference>
<dbReference type="InterPro" id="IPR005761">
    <property type="entry name" value="UDP-N-AcMur-Glu-dNH2Pim_ligase"/>
</dbReference>